<evidence type="ECO:0000313" key="1">
    <source>
        <dbReference type="EMBL" id="XKR70001.1"/>
    </source>
</evidence>
<evidence type="ECO:0000313" key="2">
    <source>
        <dbReference type="Proteomes" id="UP001234913"/>
    </source>
</evidence>
<organism evidence="1 2">
    <name type="scientific">Staphylococcus hyicus</name>
    <dbReference type="NCBI Taxonomy" id="1284"/>
    <lineage>
        <taxon>Bacteria</taxon>
        <taxon>Bacillati</taxon>
        <taxon>Bacillota</taxon>
        <taxon>Bacilli</taxon>
        <taxon>Bacillales</taxon>
        <taxon>Staphylococcaceae</taxon>
        <taxon>Staphylococcus</taxon>
    </lineage>
</organism>
<accession>A0ACD5FP65</accession>
<protein>
    <submittedName>
        <fullName evidence="1">Formate dehydrogenase accessory sulfurtransferase FdhD</fullName>
    </submittedName>
</protein>
<gene>
    <name evidence="1" type="primary">fdhD</name>
    <name evidence="1" type="ORF">QUC96_004050</name>
</gene>
<keyword evidence="2" id="KW-1185">Reference proteome</keyword>
<dbReference type="Proteomes" id="UP001234913">
    <property type="component" value="Chromosome"/>
</dbReference>
<reference evidence="1" key="1">
    <citation type="submission" date="2024-09" db="EMBL/GenBank/DDBJ databases">
        <authorList>
            <person name="Gagne-Thivierge C."/>
        </authorList>
    </citation>
    <scope>NUCLEOTIDE SEQUENCE</scope>
    <source>
        <strain evidence="1">SC310</strain>
    </source>
</reference>
<proteinExistence type="predicted"/>
<dbReference type="EMBL" id="CP171742">
    <property type="protein sequence ID" value="XKR70001.1"/>
    <property type="molecule type" value="Genomic_DNA"/>
</dbReference>
<name>A0ACD5FP65_STAHY</name>
<sequence length="272" mass="30755">MCKGDIGVKQDIHYNQKIMRYEDGELRETYDDYVTEFPFTIMINGEEFATVICSPTHLNELILGFLASEGIILKRQEIKQLDIDDSKGFAHLLLTYDVKDRIQLSNKRLVASCCGKSREFYFQNDAAIAKTSMSNIQIHPEQVLTMMNRLQEESETFQATGGLHNAAISDGNAFYIHRQDIGRHNALDKLFGYCIENEISVRDKILIFSGRISSEILIKAAKIGVGMIISKSAPTTLAVQLANDLNITAIGFVRNQHFNIYSHAHRITKPNH</sequence>